<feature type="compositionally biased region" description="Low complexity" evidence="1">
    <location>
        <begin position="38"/>
        <end position="50"/>
    </location>
</feature>
<proteinExistence type="predicted"/>
<dbReference type="AlphaFoldDB" id="A0A154PDU1"/>
<organism evidence="2 3">
    <name type="scientific">Dufourea novaeangliae</name>
    <name type="common">Sweat bee</name>
    <dbReference type="NCBI Taxonomy" id="178035"/>
    <lineage>
        <taxon>Eukaryota</taxon>
        <taxon>Metazoa</taxon>
        <taxon>Ecdysozoa</taxon>
        <taxon>Arthropoda</taxon>
        <taxon>Hexapoda</taxon>
        <taxon>Insecta</taxon>
        <taxon>Pterygota</taxon>
        <taxon>Neoptera</taxon>
        <taxon>Endopterygota</taxon>
        <taxon>Hymenoptera</taxon>
        <taxon>Apocrita</taxon>
        <taxon>Aculeata</taxon>
        <taxon>Apoidea</taxon>
        <taxon>Anthophila</taxon>
        <taxon>Halictidae</taxon>
        <taxon>Rophitinae</taxon>
        <taxon>Dufourea</taxon>
    </lineage>
</organism>
<evidence type="ECO:0000313" key="2">
    <source>
        <dbReference type="EMBL" id="KZC10023.1"/>
    </source>
</evidence>
<feature type="region of interest" description="Disordered" evidence="1">
    <location>
        <begin position="1"/>
        <end position="63"/>
    </location>
</feature>
<gene>
    <name evidence="2" type="ORF">WN55_01743</name>
</gene>
<reference evidence="2 3" key="1">
    <citation type="submission" date="2015-07" db="EMBL/GenBank/DDBJ databases">
        <title>The genome of Dufourea novaeangliae.</title>
        <authorList>
            <person name="Pan H."/>
            <person name="Kapheim K."/>
        </authorList>
    </citation>
    <scope>NUCLEOTIDE SEQUENCE [LARGE SCALE GENOMIC DNA]</scope>
    <source>
        <strain evidence="2">0120121106</strain>
        <tissue evidence="2">Whole body</tissue>
    </source>
</reference>
<name>A0A154PDU1_DUFNO</name>
<sequence length="333" mass="37205">MRAGSGIQIGTSDRSTHAKGSSIRGSGVRLGEGRFPNSTRQRTFTSTTTTIPPPLLRFTNAPHSTEGNSHTITYLKVGMLVPHKSFGVRDYTKAVTSAVNTLQKSTRGPKLKLFERYDIHVKVAMKELTPSPTNGVAATTRRVLGYGVLTEDNTHIAVTILVHFPFGPWEWCSQYRSMQSIKRGNNEIGRPNETFTVSPQGLTPPKRKIHRQSTGADAALNVLKTCHEASLDSQMTQSKQQDTLRLKIAKTGDKFLIRNNPNVTNCMDIDYEKETDKQSNSEYRPVHNKKRKVIIPDNHNITNSELLQQDKWLSNNIPLTNLFSLLPEVSDEP</sequence>
<dbReference type="Proteomes" id="UP000076502">
    <property type="component" value="Unassembled WGS sequence"/>
</dbReference>
<evidence type="ECO:0000256" key="1">
    <source>
        <dbReference type="SAM" id="MobiDB-lite"/>
    </source>
</evidence>
<evidence type="ECO:0000313" key="3">
    <source>
        <dbReference type="Proteomes" id="UP000076502"/>
    </source>
</evidence>
<dbReference type="OrthoDB" id="7613962at2759"/>
<keyword evidence="3" id="KW-1185">Reference proteome</keyword>
<dbReference type="STRING" id="178035.A0A154PDU1"/>
<dbReference type="EMBL" id="KQ434884">
    <property type="protein sequence ID" value="KZC10023.1"/>
    <property type="molecule type" value="Genomic_DNA"/>
</dbReference>
<protein>
    <submittedName>
        <fullName evidence="2">Uncharacterized protein</fullName>
    </submittedName>
</protein>
<accession>A0A154PDU1</accession>